<reference evidence="2" key="1">
    <citation type="submission" date="2018-05" db="EMBL/GenBank/DDBJ databases">
        <authorList>
            <person name="Lanie J.A."/>
            <person name="Ng W.-L."/>
            <person name="Kazmierczak K.M."/>
            <person name="Andrzejewski T.M."/>
            <person name="Davidsen T.M."/>
            <person name="Wayne K.J."/>
            <person name="Tettelin H."/>
            <person name="Glass J.I."/>
            <person name="Rusch D."/>
            <person name="Podicherti R."/>
            <person name="Tsui H.-C.T."/>
            <person name="Winkler M.E."/>
        </authorList>
    </citation>
    <scope>NUCLEOTIDE SEQUENCE</scope>
</reference>
<evidence type="ECO:0000259" key="1">
    <source>
        <dbReference type="Pfam" id="PF07969"/>
    </source>
</evidence>
<evidence type="ECO:0000313" key="2">
    <source>
        <dbReference type="EMBL" id="SVC09023.1"/>
    </source>
</evidence>
<protein>
    <recommendedName>
        <fullName evidence="1">Amidohydrolase 3 domain-containing protein</fullName>
    </recommendedName>
</protein>
<dbReference type="Pfam" id="PF07969">
    <property type="entry name" value="Amidohydro_3"/>
    <property type="match status" value="1"/>
</dbReference>
<dbReference type="EMBL" id="UINC01072986">
    <property type="protein sequence ID" value="SVC09023.1"/>
    <property type="molecule type" value="Genomic_DNA"/>
</dbReference>
<dbReference type="PANTHER" id="PTHR11647">
    <property type="entry name" value="HYDRANTOINASE/DIHYDROPYRIMIDINASE FAMILY MEMBER"/>
    <property type="match status" value="1"/>
</dbReference>
<feature type="non-terminal residue" evidence="2">
    <location>
        <position position="287"/>
    </location>
</feature>
<dbReference type="SUPFAM" id="SSF51338">
    <property type="entry name" value="Composite domain of metallo-dependent hydrolases"/>
    <property type="match status" value="1"/>
</dbReference>
<feature type="domain" description="Amidohydrolase 3" evidence="1">
    <location>
        <begin position="45"/>
        <end position="214"/>
    </location>
</feature>
<dbReference type="AlphaFoldDB" id="A0A382JD48"/>
<organism evidence="2">
    <name type="scientific">marine metagenome</name>
    <dbReference type="NCBI Taxonomy" id="408172"/>
    <lineage>
        <taxon>unclassified sequences</taxon>
        <taxon>metagenomes</taxon>
        <taxon>ecological metagenomes</taxon>
    </lineage>
</organism>
<dbReference type="InterPro" id="IPR013108">
    <property type="entry name" value="Amidohydro_3"/>
</dbReference>
<dbReference type="GO" id="GO:0005829">
    <property type="term" value="C:cytosol"/>
    <property type="evidence" value="ECO:0007669"/>
    <property type="project" value="TreeGrafter"/>
</dbReference>
<dbReference type="PANTHER" id="PTHR11647:SF1">
    <property type="entry name" value="COLLAPSIN RESPONSE MEDIATOR PROTEIN"/>
    <property type="match status" value="1"/>
</dbReference>
<dbReference type="InterPro" id="IPR011059">
    <property type="entry name" value="Metal-dep_hydrolase_composite"/>
</dbReference>
<dbReference type="GO" id="GO:0016812">
    <property type="term" value="F:hydrolase activity, acting on carbon-nitrogen (but not peptide) bonds, in cyclic amides"/>
    <property type="evidence" value="ECO:0007669"/>
    <property type="project" value="TreeGrafter"/>
</dbReference>
<name>A0A382JD48_9ZZZZ</name>
<dbReference type="SUPFAM" id="SSF51556">
    <property type="entry name" value="Metallo-dependent hydrolases"/>
    <property type="match status" value="1"/>
</dbReference>
<dbReference type="Gene3D" id="3.20.20.140">
    <property type="entry name" value="Metal-dependent hydrolases"/>
    <property type="match status" value="1"/>
</dbReference>
<proteinExistence type="predicted"/>
<accession>A0A382JD48</accession>
<dbReference type="InterPro" id="IPR032466">
    <property type="entry name" value="Metal_Hydrolase"/>
</dbReference>
<dbReference type="InterPro" id="IPR050378">
    <property type="entry name" value="Metallo-dep_Hydrolases_sf"/>
</dbReference>
<gene>
    <name evidence="2" type="ORF">METZ01_LOCUS261877</name>
</gene>
<sequence>MTYDLKILGGTIIDGSGDARRQGDIGVQNGKIVALGEALGEAQHTIEAHGRVVCPGFVDIHTHYDAQLLWDRALSISPWHGVTTVVIGNCGFGIAPTRPTHRDLILRTLEKVEGMSINALKEGLGNEWAFESFPEYLDLVERQGIAINVGVLLGHTPIRLEVMGEDAVRRVATKQEIEDMSDIIREGMDAGALGFATSHAPTHHGFDGHPVPSRLASMEELSELVGTMAESRRGIMQATVGRTLFHEEFRSLASQHGIPITWTALLAGMSGPGSHRRHQKQALELIE</sequence>